<name>A0A174W1W8_BACT4</name>
<gene>
    <name evidence="2" type="ORF">ERS852557_04018</name>
</gene>
<dbReference type="GO" id="GO:0003677">
    <property type="term" value="F:DNA binding"/>
    <property type="evidence" value="ECO:0007669"/>
    <property type="project" value="UniProtKB-KW"/>
</dbReference>
<protein>
    <submittedName>
        <fullName evidence="2">DNA-binding protein</fullName>
    </submittedName>
</protein>
<dbReference type="Gene3D" id="1.10.150.20">
    <property type="entry name" value="5' to 3' exonuclease, C-terminal subdomain"/>
    <property type="match status" value="1"/>
</dbReference>
<sequence>MTTKQWIGIEEAAKKYQVSSRRINTWCKKQEITCSEIDHYLMLDEDSLLRCIERHTQLSLTEKELEKRKERLIKESEEEIFLLQSMKELTPVMRQIIKELAGMIQNDNRRRMFLFIALEGSFKEYCKQSCQNTYNMQDEYQRLIREIKNRTGFLKTYKDEMIHLKAALRLYEMYYGKDCLYTMNTENQMTKEEKEAIALLNTPIENLGFEVRASRVLCEQGIQTLRDLLELTYKYGWNRLTKIRDLGSTTQNRIMKRLQELNILDDTDEDVSYLYKYLDK</sequence>
<accession>A0A174W1W8</accession>
<dbReference type="EMBL" id="CZBI01000006">
    <property type="protein sequence ID" value="CUQ38095.1"/>
    <property type="molecule type" value="Genomic_DNA"/>
</dbReference>
<dbReference type="GO" id="GO:0003899">
    <property type="term" value="F:DNA-directed RNA polymerase activity"/>
    <property type="evidence" value="ECO:0007669"/>
    <property type="project" value="InterPro"/>
</dbReference>
<dbReference type="Proteomes" id="UP000095541">
    <property type="component" value="Unassembled WGS sequence"/>
</dbReference>
<evidence type="ECO:0000313" key="2">
    <source>
        <dbReference type="EMBL" id="CUQ38095.1"/>
    </source>
</evidence>
<organism evidence="2 3">
    <name type="scientific">Bacteroides thetaiotaomicron</name>
    <dbReference type="NCBI Taxonomy" id="818"/>
    <lineage>
        <taxon>Bacteria</taxon>
        <taxon>Pseudomonadati</taxon>
        <taxon>Bacteroidota</taxon>
        <taxon>Bacteroidia</taxon>
        <taxon>Bacteroidales</taxon>
        <taxon>Bacteroidaceae</taxon>
        <taxon>Bacteroides</taxon>
    </lineage>
</organism>
<proteinExistence type="predicted"/>
<reference evidence="2 3" key="1">
    <citation type="submission" date="2015-09" db="EMBL/GenBank/DDBJ databases">
        <authorList>
            <consortium name="Pathogen Informatics"/>
        </authorList>
    </citation>
    <scope>NUCLEOTIDE SEQUENCE [LARGE SCALE GENOMIC DNA]</scope>
    <source>
        <strain evidence="2 3">2789STDY5834945</strain>
    </source>
</reference>
<dbReference type="InterPro" id="IPR011260">
    <property type="entry name" value="RNAP_asu_C"/>
</dbReference>
<dbReference type="AlphaFoldDB" id="A0A174W1W8"/>
<evidence type="ECO:0000259" key="1">
    <source>
        <dbReference type="Pfam" id="PF03118"/>
    </source>
</evidence>
<evidence type="ECO:0000313" key="3">
    <source>
        <dbReference type="Proteomes" id="UP000095541"/>
    </source>
</evidence>
<dbReference type="GO" id="GO:0006351">
    <property type="term" value="P:DNA-templated transcription"/>
    <property type="evidence" value="ECO:0007669"/>
    <property type="project" value="InterPro"/>
</dbReference>
<keyword evidence="2" id="KW-0238">DNA-binding</keyword>
<dbReference type="RefSeq" id="WP_055221195.1">
    <property type="nucleotide sequence ID" value="NZ_CZBI01000006.1"/>
</dbReference>
<dbReference type="Pfam" id="PF03118">
    <property type="entry name" value="RNA_pol_A_CTD"/>
    <property type="match status" value="1"/>
</dbReference>
<dbReference type="SUPFAM" id="SSF47789">
    <property type="entry name" value="C-terminal domain of RNA polymerase alpha subunit"/>
    <property type="match status" value="1"/>
</dbReference>
<feature type="domain" description="RNA polymerase alpha subunit C-terminal" evidence="1">
    <location>
        <begin position="192"/>
        <end position="260"/>
    </location>
</feature>